<sequence length="66" mass="6951">MPLKAVPIKARSLYAILTICFLGPTLDVDGKFPNGGGVKTRCGGFSQRVSGGYPSNGIGKDKRKNP</sequence>
<evidence type="ECO:0000256" key="1">
    <source>
        <dbReference type="SAM" id="MobiDB-lite"/>
    </source>
</evidence>
<dbReference type="RefSeq" id="WP_338604861.1">
    <property type="nucleotide sequence ID" value="NZ_CP146016.1"/>
</dbReference>
<evidence type="ECO:0000313" key="2">
    <source>
        <dbReference type="EMBL" id="WWQ61869.1"/>
    </source>
</evidence>
<accession>A0AAX4L4E1</accession>
<proteinExistence type="predicted"/>
<name>A0AAX4L4E1_9CREN</name>
<reference evidence="2 3" key="1">
    <citation type="submission" date="2024-02" db="EMBL/GenBank/DDBJ databases">
        <title>STSV induces naive adaptation in Sulfolobus.</title>
        <authorList>
            <person name="Xiang X."/>
            <person name="Song M."/>
        </authorList>
    </citation>
    <scope>NUCLEOTIDE SEQUENCE [LARGE SCALE GENOMIC DNA]</scope>
    <source>
        <strain evidence="2 3">RT2</strain>
    </source>
</reference>
<gene>
    <name evidence="2" type="ORF">V6M85_00785</name>
</gene>
<evidence type="ECO:0000313" key="3">
    <source>
        <dbReference type="Proteomes" id="UP001432202"/>
    </source>
</evidence>
<dbReference type="Proteomes" id="UP001432202">
    <property type="component" value="Chromosome"/>
</dbReference>
<dbReference type="GeneID" id="89335260"/>
<feature type="region of interest" description="Disordered" evidence="1">
    <location>
        <begin position="47"/>
        <end position="66"/>
    </location>
</feature>
<organism evidence="2 3">
    <name type="scientific">Sulfolobus tengchongensis</name>
    <dbReference type="NCBI Taxonomy" id="207809"/>
    <lineage>
        <taxon>Archaea</taxon>
        <taxon>Thermoproteota</taxon>
        <taxon>Thermoprotei</taxon>
        <taxon>Sulfolobales</taxon>
        <taxon>Sulfolobaceae</taxon>
        <taxon>Sulfolobus</taxon>
    </lineage>
</organism>
<protein>
    <submittedName>
        <fullName evidence="2">Uncharacterized protein</fullName>
    </submittedName>
</protein>
<keyword evidence="3" id="KW-1185">Reference proteome</keyword>
<dbReference type="AlphaFoldDB" id="A0AAX4L4E1"/>
<dbReference type="EMBL" id="CP146016">
    <property type="protein sequence ID" value="WWQ61869.1"/>
    <property type="molecule type" value="Genomic_DNA"/>
</dbReference>